<comment type="caution">
    <text evidence="7">The sequence shown here is derived from an EMBL/GenBank/DDBJ whole genome shotgun (WGS) entry which is preliminary data.</text>
</comment>
<evidence type="ECO:0000256" key="6">
    <source>
        <dbReference type="SAM" id="Phobius"/>
    </source>
</evidence>
<keyword evidence="4 6" id="KW-1133">Transmembrane helix</keyword>
<sequence>MKPAILIFIGFSVSFISSLFLTPYPFSFVVKSIPIFALAYLMINQVKSKTGVLLMMGLLFSASGDIFLDLDRSNYFVQGLGSFLMAHIFYTVAFIRESRFDKSRIPLAMGIIILTGIMVSLVFPNLGNMKIPVTGYIFIISLMGVMAAFLKGNSLKVFLGACLFLFSDSIIAVDKFLTPVPYSPFIIMITYYLAQYNITTGMIKHCTTNNTRLY</sequence>
<evidence type="ECO:0000256" key="5">
    <source>
        <dbReference type="ARBA" id="ARBA00023136"/>
    </source>
</evidence>
<gene>
    <name evidence="7" type="ORF">COB67_13915</name>
</gene>
<feature type="transmembrane region" description="Helical" evidence="6">
    <location>
        <begin position="50"/>
        <end position="68"/>
    </location>
</feature>
<evidence type="ECO:0000256" key="2">
    <source>
        <dbReference type="ARBA" id="ARBA00007375"/>
    </source>
</evidence>
<dbReference type="Pfam" id="PF07947">
    <property type="entry name" value="YhhN"/>
    <property type="match status" value="1"/>
</dbReference>
<keyword evidence="3 6" id="KW-0812">Transmembrane</keyword>
<feature type="transmembrane region" description="Helical" evidence="6">
    <location>
        <begin position="107"/>
        <end position="127"/>
    </location>
</feature>
<comment type="subcellular location">
    <subcellularLocation>
        <location evidence="1">Membrane</location>
        <topology evidence="1">Multi-pass membrane protein</topology>
    </subcellularLocation>
</comment>
<evidence type="ECO:0000256" key="3">
    <source>
        <dbReference type="ARBA" id="ARBA00022692"/>
    </source>
</evidence>
<dbReference type="PANTHER" id="PTHR31885:SF6">
    <property type="entry name" value="GH04784P"/>
    <property type="match status" value="1"/>
</dbReference>
<dbReference type="GO" id="GO:0016787">
    <property type="term" value="F:hydrolase activity"/>
    <property type="evidence" value="ECO:0007669"/>
    <property type="project" value="TreeGrafter"/>
</dbReference>
<feature type="transmembrane region" description="Helical" evidence="6">
    <location>
        <begin position="179"/>
        <end position="194"/>
    </location>
</feature>
<keyword evidence="5 6" id="KW-0472">Membrane</keyword>
<evidence type="ECO:0000256" key="4">
    <source>
        <dbReference type="ARBA" id="ARBA00022989"/>
    </source>
</evidence>
<reference evidence="8" key="1">
    <citation type="submission" date="2017-08" db="EMBL/GenBank/DDBJ databases">
        <title>A dynamic microbial community with high functional redundancy inhabits the cold, oxic subseafloor aquifer.</title>
        <authorList>
            <person name="Tully B.J."/>
            <person name="Wheat C.G."/>
            <person name="Glazer B.T."/>
            <person name="Huber J.A."/>
        </authorList>
    </citation>
    <scope>NUCLEOTIDE SEQUENCE [LARGE SCALE GENOMIC DNA]</scope>
</reference>
<name>A0A2A4SKA5_9DELT</name>
<dbReference type="PANTHER" id="PTHR31885">
    <property type="entry name" value="GH04784P"/>
    <property type="match status" value="1"/>
</dbReference>
<organism evidence="7 8">
    <name type="scientific">SAR324 cluster bacterium</name>
    <dbReference type="NCBI Taxonomy" id="2024889"/>
    <lineage>
        <taxon>Bacteria</taxon>
        <taxon>Deltaproteobacteria</taxon>
        <taxon>SAR324 cluster</taxon>
    </lineage>
</organism>
<protein>
    <recommendedName>
        <fullName evidence="9">Lysoplasmalogenase</fullName>
    </recommendedName>
</protein>
<evidence type="ECO:0000256" key="1">
    <source>
        <dbReference type="ARBA" id="ARBA00004141"/>
    </source>
</evidence>
<dbReference type="Proteomes" id="UP000218113">
    <property type="component" value="Unassembled WGS sequence"/>
</dbReference>
<dbReference type="AlphaFoldDB" id="A0A2A4SKA5"/>
<evidence type="ECO:0008006" key="9">
    <source>
        <dbReference type="Google" id="ProtNLM"/>
    </source>
</evidence>
<comment type="similarity">
    <text evidence="2">Belongs to the TMEM86 family.</text>
</comment>
<feature type="transmembrane region" description="Helical" evidence="6">
    <location>
        <begin position="133"/>
        <end position="150"/>
    </location>
</feature>
<dbReference type="GO" id="GO:0016020">
    <property type="term" value="C:membrane"/>
    <property type="evidence" value="ECO:0007669"/>
    <property type="project" value="UniProtKB-SubCell"/>
</dbReference>
<evidence type="ECO:0000313" key="7">
    <source>
        <dbReference type="EMBL" id="PCI21652.1"/>
    </source>
</evidence>
<accession>A0A2A4SKA5</accession>
<proteinExistence type="inferred from homology"/>
<dbReference type="InterPro" id="IPR012506">
    <property type="entry name" value="TMEM86B-like"/>
</dbReference>
<dbReference type="EMBL" id="NVSR01000178">
    <property type="protein sequence ID" value="PCI21652.1"/>
    <property type="molecule type" value="Genomic_DNA"/>
</dbReference>
<evidence type="ECO:0000313" key="8">
    <source>
        <dbReference type="Proteomes" id="UP000218113"/>
    </source>
</evidence>
<feature type="transmembrane region" description="Helical" evidence="6">
    <location>
        <begin position="74"/>
        <end position="95"/>
    </location>
</feature>